<dbReference type="Proteomes" id="UP000230605">
    <property type="component" value="Chromosome 4"/>
</dbReference>
<organism evidence="1 2">
    <name type="scientific">Cercospora beticola</name>
    <name type="common">Sugarbeet leaf spot fungus</name>
    <dbReference type="NCBI Taxonomy" id="122368"/>
    <lineage>
        <taxon>Eukaryota</taxon>
        <taxon>Fungi</taxon>
        <taxon>Dikarya</taxon>
        <taxon>Ascomycota</taxon>
        <taxon>Pezizomycotina</taxon>
        <taxon>Dothideomycetes</taxon>
        <taxon>Dothideomycetidae</taxon>
        <taxon>Mycosphaerellales</taxon>
        <taxon>Mycosphaerellaceae</taxon>
        <taxon>Cercospora</taxon>
    </lineage>
</organism>
<evidence type="ECO:0000313" key="2">
    <source>
        <dbReference type="Proteomes" id="UP000230605"/>
    </source>
</evidence>
<dbReference type="OrthoDB" id="10344416at2759"/>
<comment type="caution">
    <text evidence="1">The sequence shown here is derived from an EMBL/GenBank/DDBJ whole genome shotgun (WGS) entry which is preliminary data.</text>
</comment>
<dbReference type="AlphaFoldDB" id="A0A2G5HJ94"/>
<dbReference type="EMBL" id="LKMD01000105">
    <property type="protein sequence ID" value="PIA92631.1"/>
    <property type="molecule type" value="Genomic_DNA"/>
</dbReference>
<protein>
    <submittedName>
        <fullName evidence="1">Uncharacterized protein</fullName>
    </submittedName>
</protein>
<gene>
    <name evidence="1" type="ORF">CB0940_04700</name>
</gene>
<sequence length="275" mass="30044">MQKLCFGQARLPSLLGLGQGQCQEWLWGNVQILRQVLPMPKAECDQDNDCEDYNKISDYFAHIDENEHYYCSLRKHHYSYSLRVDYLGGIDHHGQWKYHKQFAAKQTGNIRLTDERNNMQTETGAVLDRPTNVDPAAFIFGELSDAVGTDQYVFDPADGSLQVLKADRAPSTIGQFLYYDPVTAGFGPPNGGGVVSYLVATTEADAAARNGQKAVCQISSASQVDCAFGPSTVADVWFCAGSIALVSQGRDPGEPCDGLSITTKVTSVVFNTPAE</sequence>
<accession>A0A2G5HJ94</accession>
<reference evidence="1 2" key="1">
    <citation type="submission" date="2015-10" db="EMBL/GenBank/DDBJ databases">
        <title>The cercosporin biosynthetic gene cluster was horizontally transferred to several fungal lineages and shown to be expanded in Cercospora beticola based on microsynteny with recipient genomes.</title>
        <authorList>
            <person name="De Jonge R."/>
            <person name="Ebert M.K."/>
            <person name="Suttle J.C."/>
            <person name="Jurick Ii W.M."/>
            <person name="Secor G.A."/>
            <person name="Thomma B.P."/>
            <person name="Van De Peer Y."/>
            <person name="Bolton M.D."/>
        </authorList>
    </citation>
    <scope>NUCLEOTIDE SEQUENCE [LARGE SCALE GENOMIC DNA]</scope>
    <source>
        <strain evidence="1 2">09-40</strain>
    </source>
</reference>
<proteinExistence type="predicted"/>
<name>A0A2G5HJ94_CERBT</name>
<evidence type="ECO:0000313" key="1">
    <source>
        <dbReference type="EMBL" id="PIA92631.1"/>
    </source>
</evidence>